<evidence type="ECO:0000313" key="6">
    <source>
        <dbReference type="EMBL" id="PHM27944.1"/>
    </source>
</evidence>
<protein>
    <submittedName>
        <fullName evidence="6">N-methyl-L-tryptophan oxidase</fullName>
    </submittedName>
</protein>
<proteinExistence type="predicted"/>
<evidence type="ECO:0000313" key="7">
    <source>
        <dbReference type="Proteomes" id="UP000225833"/>
    </source>
</evidence>
<dbReference type="AlphaFoldDB" id="A0A2D0J123"/>
<organism evidence="6 7">
    <name type="scientific">Xenorhabdus budapestensis</name>
    <dbReference type="NCBI Taxonomy" id="290110"/>
    <lineage>
        <taxon>Bacteria</taxon>
        <taxon>Pseudomonadati</taxon>
        <taxon>Pseudomonadota</taxon>
        <taxon>Gammaproteobacteria</taxon>
        <taxon>Enterobacterales</taxon>
        <taxon>Morganellaceae</taxon>
        <taxon>Xenorhabdus</taxon>
    </lineage>
</organism>
<sequence>MSRYDFTKSAALLTAAINVSALGKDEQEATVNKSGYINNKKYDICVIGGGIIGLCTAYYAAKAKKNILLIERNTLGTQDSSSAGHVRMWRTVYDDLEHATLSFSAGKLYHELEEELDSKFMYMNGLLNFGVSTGDTPQGTLFGPIKVLKKLNKRYEILTKKELETKYPFKNLPEDYMGLYSPDNATIDVKHIIRKLGQYLKESDNVTVLEYTEVNKISSRHDGVTIMTVNGNYKADKIVITSNAFTNKILPQSLGIKINYIIWDMCFSYYKLTGEIPERNYPMFFQFENPKNGYSNLFYGFPSYEFARKDFIRLAVDWASHKFYDVDDRSFAPKELDIDITRDFVINYMRGVDTTPIDMARALHADLPDNTAVLDFIPKQYDQYQNIVLSLGGWTFKFAPLFGKACADLALTGKAGFDNHAFRINRKNIIQPI</sequence>
<dbReference type="RefSeq" id="WP_099135866.1">
    <property type="nucleotide sequence ID" value="NZ_CAWNNJ010000152.1"/>
</dbReference>
<comment type="caution">
    <text evidence="6">The sequence shown here is derived from an EMBL/GenBank/DDBJ whole genome shotgun (WGS) entry which is preliminary data.</text>
</comment>
<dbReference type="OrthoDB" id="9815989at2"/>
<dbReference type="GO" id="GO:0050660">
    <property type="term" value="F:flavin adenine dinucleotide binding"/>
    <property type="evidence" value="ECO:0007669"/>
    <property type="project" value="InterPro"/>
</dbReference>
<dbReference type="InterPro" id="IPR006076">
    <property type="entry name" value="FAD-dep_OxRdtase"/>
</dbReference>
<dbReference type="Proteomes" id="UP000225833">
    <property type="component" value="Unassembled WGS sequence"/>
</dbReference>
<comment type="cofactor">
    <cofactor evidence="1">
        <name>FAD</name>
        <dbReference type="ChEBI" id="CHEBI:57692"/>
    </cofactor>
</comment>
<feature type="domain" description="FAD dependent oxidoreductase" evidence="5">
    <location>
        <begin position="43"/>
        <end position="409"/>
    </location>
</feature>
<dbReference type="Gene3D" id="3.50.50.60">
    <property type="entry name" value="FAD/NAD(P)-binding domain"/>
    <property type="match status" value="1"/>
</dbReference>
<evidence type="ECO:0000256" key="4">
    <source>
        <dbReference type="ARBA" id="ARBA00023002"/>
    </source>
</evidence>
<evidence type="ECO:0000256" key="3">
    <source>
        <dbReference type="ARBA" id="ARBA00022827"/>
    </source>
</evidence>
<name>A0A2D0J123_XENBU</name>
<dbReference type="GO" id="GO:0008115">
    <property type="term" value="F:sarcosine oxidase activity"/>
    <property type="evidence" value="ECO:0007669"/>
    <property type="project" value="TreeGrafter"/>
</dbReference>
<dbReference type="InterPro" id="IPR036188">
    <property type="entry name" value="FAD/NAD-bd_sf"/>
</dbReference>
<evidence type="ECO:0000256" key="1">
    <source>
        <dbReference type="ARBA" id="ARBA00001974"/>
    </source>
</evidence>
<dbReference type="Gene3D" id="3.30.9.10">
    <property type="entry name" value="D-Amino Acid Oxidase, subunit A, domain 2"/>
    <property type="match status" value="1"/>
</dbReference>
<dbReference type="PANTHER" id="PTHR10961">
    <property type="entry name" value="PEROXISOMAL SARCOSINE OXIDASE"/>
    <property type="match status" value="1"/>
</dbReference>
<accession>A0A2D0J123</accession>
<keyword evidence="4" id="KW-0560">Oxidoreductase</keyword>
<dbReference type="InterPro" id="IPR045170">
    <property type="entry name" value="MTOX"/>
</dbReference>
<dbReference type="PANTHER" id="PTHR10961:SF7">
    <property type="entry name" value="FAD DEPENDENT OXIDOREDUCTASE DOMAIN-CONTAINING PROTEIN"/>
    <property type="match status" value="1"/>
</dbReference>
<evidence type="ECO:0000259" key="5">
    <source>
        <dbReference type="Pfam" id="PF01266"/>
    </source>
</evidence>
<keyword evidence="2" id="KW-0285">Flavoprotein</keyword>
<evidence type="ECO:0000256" key="2">
    <source>
        <dbReference type="ARBA" id="ARBA00022630"/>
    </source>
</evidence>
<dbReference type="EMBL" id="NIBS01000008">
    <property type="protein sequence ID" value="PHM27944.1"/>
    <property type="molecule type" value="Genomic_DNA"/>
</dbReference>
<reference evidence="6 7" key="1">
    <citation type="journal article" date="2017" name="Nat. Microbiol.">
        <title>Natural product diversity associated with the nematode symbionts Photorhabdus and Xenorhabdus.</title>
        <authorList>
            <person name="Tobias N.J."/>
            <person name="Wolff H."/>
            <person name="Djahanschiri B."/>
            <person name="Grundmann F."/>
            <person name="Kronenwerth M."/>
            <person name="Shi Y.M."/>
            <person name="Simonyi S."/>
            <person name="Grun P."/>
            <person name="Shapiro-Ilan D."/>
            <person name="Pidot S.J."/>
            <person name="Stinear T.P."/>
            <person name="Ebersberger I."/>
            <person name="Bode H.B."/>
        </authorList>
    </citation>
    <scope>NUCLEOTIDE SEQUENCE [LARGE SCALE GENOMIC DNA]</scope>
    <source>
        <strain evidence="6 7">DSM 16342</strain>
    </source>
</reference>
<gene>
    <name evidence="6" type="ORF">Xbud_01967</name>
</gene>
<keyword evidence="3" id="KW-0274">FAD</keyword>
<dbReference type="SUPFAM" id="SSF51905">
    <property type="entry name" value="FAD/NAD(P)-binding domain"/>
    <property type="match status" value="1"/>
</dbReference>
<dbReference type="Pfam" id="PF01266">
    <property type="entry name" value="DAO"/>
    <property type="match status" value="1"/>
</dbReference>